<dbReference type="Gene3D" id="2.40.50.140">
    <property type="entry name" value="Nucleic acid-binding proteins"/>
    <property type="match status" value="1"/>
</dbReference>
<keyword evidence="3" id="KW-0436">Ligase</keyword>
<accession>A0A1L5NX47</accession>
<evidence type="ECO:0000313" key="3">
    <source>
        <dbReference type="EMBL" id="APO72446.1"/>
    </source>
</evidence>
<keyword evidence="3" id="KW-0614">Plasmid</keyword>
<dbReference type="Proteomes" id="UP000184749">
    <property type="component" value="Plasmid pRgalIE4872d"/>
</dbReference>
<feature type="domain" description="DNA ligase ATP-dependent C-terminal" evidence="2">
    <location>
        <begin position="14"/>
        <end position="66"/>
    </location>
</feature>
<reference evidence="3 4" key="1">
    <citation type="submission" date="2016-09" db="EMBL/GenBank/DDBJ databases">
        <title>The complete genome sequences of Rhizobium gallicum, symbiovars gallicum and phaseoli, symbionts associated to common bean (Phaseolus vulgaris).</title>
        <authorList>
            <person name="Bustos P."/>
            <person name="Santamaria R.I."/>
            <person name="Perez-Carrascal O.M."/>
            <person name="Juarez S."/>
            <person name="Lozano L."/>
            <person name="Martinez-Flores I."/>
            <person name="Martinez-Romero E."/>
            <person name="Cevallos M."/>
            <person name="Romero D."/>
            <person name="Davila G."/>
            <person name="Gonzalez V."/>
        </authorList>
    </citation>
    <scope>NUCLEOTIDE SEQUENCE [LARGE SCALE GENOMIC DNA]</scope>
    <source>
        <strain evidence="3 4">IE4872</strain>
        <plasmid evidence="4">prgalie4872d</plasmid>
    </source>
</reference>
<dbReference type="SUPFAM" id="SSF50249">
    <property type="entry name" value="Nucleic acid-binding proteins"/>
    <property type="match status" value="1"/>
</dbReference>
<dbReference type="EC" id="6.5.1.1" evidence="1"/>
<dbReference type="GO" id="GO:0006281">
    <property type="term" value="P:DNA repair"/>
    <property type="evidence" value="ECO:0007669"/>
    <property type="project" value="InterPro"/>
</dbReference>
<dbReference type="Pfam" id="PF04679">
    <property type="entry name" value="DNA_ligase_A_C"/>
    <property type="match status" value="1"/>
</dbReference>
<protein>
    <recommendedName>
        <fullName evidence="1">DNA ligase (ATP)</fullName>
        <ecNumber evidence="1">6.5.1.1</ecNumber>
    </recommendedName>
</protein>
<proteinExistence type="predicted"/>
<evidence type="ECO:0000256" key="1">
    <source>
        <dbReference type="ARBA" id="ARBA00012727"/>
    </source>
</evidence>
<organism evidence="3 4">
    <name type="scientific">Rhizobium gallicum</name>
    <dbReference type="NCBI Taxonomy" id="56730"/>
    <lineage>
        <taxon>Bacteria</taxon>
        <taxon>Pseudomonadati</taxon>
        <taxon>Pseudomonadota</taxon>
        <taxon>Alphaproteobacteria</taxon>
        <taxon>Hyphomicrobiales</taxon>
        <taxon>Rhizobiaceae</taxon>
        <taxon>Rhizobium/Agrobacterium group</taxon>
        <taxon>Rhizobium</taxon>
    </lineage>
</organism>
<sequence>MSGASGAALRRAWHGKLQAGFDRFTVRKPPVEYNDRLKGIVWVRPTPIAEIESRAWTHDGKLRQPPSRDCARCRKRRIIQRAR</sequence>
<gene>
    <name evidence="3" type="ORF">IE4872_PD01929</name>
</gene>
<evidence type="ECO:0000313" key="4">
    <source>
        <dbReference type="Proteomes" id="UP000184749"/>
    </source>
</evidence>
<name>A0A1L5NX47_9HYPH</name>
<evidence type="ECO:0000259" key="2">
    <source>
        <dbReference type="Pfam" id="PF04679"/>
    </source>
</evidence>
<dbReference type="EMBL" id="CP017105">
    <property type="protein sequence ID" value="APO72446.1"/>
    <property type="molecule type" value="Genomic_DNA"/>
</dbReference>
<dbReference type="GO" id="GO:0006310">
    <property type="term" value="P:DNA recombination"/>
    <property type="evidence" value="ECO:0007669"/>
    <property type="project" value="InterPro"/>
</dbReference>
<dbReference type="InterPro" id="IPR012309">
    <property type="entry name" value="DNA_ligase_ATP-dep_C"/>
</dbReference>
<dbReference type="RefSeq" id="WP_335727778.1">
    <property type="nucleotide sequence ID" value="NZ_CP017105.1"/>
</dbReference>
<geneLocation type="plasmid" evidence="4">
    <name>prgalie4872d</name>
</geneLocation>
<dbReference type="GO" id="GO:0003910">
    <property type="term" value="F:DNA ligase (ATP) activity"/>
    <property type="evidence" value="ECO:0007669"/>
    <property type="project" value="UniProtKB-EC"/>
</dbReference>
<dbReference type="AlphaFoldDB" id="A0A1L5NX47"/>
<dbReference type="InterPro" id="IPR012340">
    <property type="entry name" value="NA-bd_OB-fold"/>
</dbReference>